<dbReference type="Pfam" id="PF00400">
    <property type="entry name" value="WD40"/>
    <property type="match status" value="3"/>
</dbReference>
<keyword evidence="3" id="KW-0677">Repeat</keyword>
<feature type="region of interest" description="Disordered" evidence="7">
    <location>
        <begin position="427"/>
        <end position="497"/>
    </location>
</feature>
<feature type="compositionally biased region" description="Polar residues" evidence="7">
    <location>
        <begin position="1125"/>
        <end position="1146"/>
    </location>
</feature>
<feature type="compositionally biased region" description="Pro residues" evidence="7">
    <location>
        <begin position="10"/>
        <end position="19"/>
    </location>
</feature>
<feature type="compositionally biased region" description="Polar residues" evidence="7">
    <location>
        <begin position="842"/>
        <end position="861"/>
    </location>
</feature>
<feature type="region of interest" description="Disordered" evidence="7">
    <location>
        <begin position="1"/>
        <end position="22"/>
    </location>
</feature>
<feature type="region of interest" description="Disordered" evidence="7">
    <location>
        <begin position="600"/>
        <end position="792"/>
    </location>
</feature>
<proteinExistence type="predicted"/>
<dbReference type="GO" id="GO:0016239">
    <property type="term" value="P:positive regulation of macroautophagy"/>
    <property type="evidence" value="ECO:0007669"/>
    <property type="project" value="TreeGrafter"/>
</dbReference>
<evidence type="ECO:0000256" key="4">
    <source>
        <dbReference type="ARBA" id="ARBA00022771"/>
    </source>
</evidence>
<feature type="compositionally biased region" description="Polar residues" evidence="7">
    <location>
        <begin position="731"/>
        <end position="743"/>
    </location>
</feature>
<evidence type="ECO:0008006" key="10">
    <source>
        <dbReference type="Google" id="ProtNLM"/>
    </source>
</evidence>
<evidence type="ECO:0000313" key="8">
    <source>
        <dbReference type="EMBL" id="KAJ5552364.1"/>
    </source>
</evidence>
<dbReference type="PRINTS" id="PR00320">
    <property type="entry name" value="GPROTEINBRPT"/>
</dbReference>
<name>A0AAD6D2P8_9EURO</name>
<dbReference type="GO" id="GO:0008270">
    <property type="term" value="F:zinc ion binding"/>
    <property type="evidence" value="ECO:0007669"/>
    <property type="project" value="UniProtKB-KW"/>
</dbReference>
<dbReference type="EMBL" id="JAQIZZ010000002">
    <property type="protein sequence ID" value="KAJ5552364.1"/>
    <property type="molecule type" value="Genomic_DNA"/>
</dbReference>
<gene>
    <name evidence="8" type="ORF">N7494_001742</name>
</gene>
<dbReference type="SMART" id="SM00320">
    <property type="entry name" value="WD40"/>
    <property type="match status" value="5"/>
</dbReference>
<keyword evidence="4" id="KW-0863">Zinc-finger</keyword>
<dbReference type="PANTHER" id="PTHR46200">
    <property type="entry name" value="GATOR COMPLEX PROTEIN WDR24"/>
    <property type="match status" value="1"/>
</dbReference>
<keyword evidence="5" id="KW-0862">Zinc</keyword>
<dbReference type="PROSITE" id="PS50294">
    <property type="entry name" value="WD_REPEATS_REGION"/>
    <property type="match status" value="3"/>
</dbReference>
<dbReference type="PANTHER" id="PTHR46200:SF1">
    <property type="entry name" value="GATOR COMPLEX PROTEIN WDR24"/>
    <property type="match status" value="1"/>
</dbReference>
<feature type="region of interest" description="Disordered" evidence="7">
    <location>
        <begin position="1270"/>
        <end position="1319"/>
    </location>
</feature>
<dbReference type="InterPro" id="IPR037590">
    <property type="entry name" value="WDR24"/>
</dbReference>
<dbReference type="PROSITE" id="PS50082">
    <property type="entry name" value="WD_REPEATS_2"/>
    <property type="match status" value="3"/>
</dbReference>
<dbReference type="SUPFAM" id="SSF50978">
    <property type="entry name" value="WD40 repeat-like"/>
    <property type="match status" value="1"/>
</dbReference>
<feature type="repeat" description="WD" evidence="6">
    <location>
        <begin position="167"/>
        <end position="209"/>
    </location>
</feature>
<feature type="repeat" description="WD" evidence="6">
    <location>
        <begin position="219"/>
        <end position="261"/>
    </location>
</feature>
<feature type="compositionally biased region" description="Polar residues" evidence="7">
    <location>
        <begin position="678"/>
        <end position="689"/>
    </location>
</feature>
<evidence type="ECO:0000256" key="7">
    <source>
        <dbReference type="SAM" id="MobiDB-lite"/>
    </source>
</evidence>
<dbReference type="GO" id="GO:1904263">
    <property type="term" value="P:positive regulation of TORC1 signaling"/>
    <property type="evidence" value="ECO:0007669"/>
    <property type="project" value="TreeGrafter"/>
</dbReference>
<feature type="compositionally biased region" description="Low complexity" evidence="7">
    <location>
        <begin position="1270"/>
        <end position="1292"/>
    </location>
</feature>
<evidence type="ECO:0000256" key="5">
    <source>
        <dbReference type="ARBA" id="ARBA00022833"/>
    </source>
</evidence>
<dbReference type="GO" id="GO:0005829">
    <property type="term" value="C:cytosol"/>
    <property type="evidence" value="ECO:0007669"/>
    <property type="project" value="TreeGrafter"/>
</dbReference>
<dbReference type="Proteomes" id="UP001220324">
    <property type="component" value="Unassembled WGS sequence"/>
</dbReference>
<dbReference type="GO" id="GO:0061700">
    <property type="term" value="C:GATOR2 complex"/>
    <property type="evidence" value="ECO:0007669"/>
    <property type="project" value="TreeGrafter"/>
</dbReference>
<dbReference type="GO" id="GO:0005774">
    <property type="term" value="C:vacuolar membrane"/>
    <property type="evidence" value="ECO:0007669"/>
    <property type="project" value="TreeGrafter"/>
</dbReference>
<sequence>MSDLSGSRYPVPPPPPPPQRYSRAANALARFAPFFSGPQNNRVDGPRPIRSKSLRTADGHTPYRYPDCHSRHLPQQTHAVIGGKDILKTIRVSPDHSSEEFNIRNAVVSYASTHHDAGVSMPHKDQLNVKDVKWSHGNYDRTIATAVANGRIVVYDLQRPGLQLCRFQGHNRQVHRLAFNPHLASWLLSGSQDGTIRMWDLRSASTNRSLSTCGSKHVYQGNSDAIRDVRWSPSDGVVFATASDSGAIQMWDTRKTNAPLMRIAAHDRPCFAVDWHPDGKHIVSGGTDRQVKVWDFSSSAERRQKPTFQFRTPQPVTNVRWRPPSWVGGSPGSGEWQSSQVVTAYDKEDPRIHLWDLHRPHVPFREFDRYDSPASDLLWHSKDLLWTVGEVGAFTQTDLRYAPTVSTRRPTCSVAWSPNGAFVAFGSKRPRRRAHGTNAPQFLQVEEDAASTGERSLSQSPADDMLDEEVLASSLRHRQTKATVTRPSKSLGSTPPGAVDSVPILPLDLALAKNTTPAPDQLGAIGHIPGATNEESLFRYLARHYSPLMIDYDRQQNHVDMLNSLMDSLDQNAESADDVSLTKLAQTWRIVKFAITQELQRRSREQPSGKSGVRGKSSKDGLLGDKSRTVDENRQGKVKSRLFKGVMETEGPKSHGTETESTSNMTTPLARPLPDSPQMESWSSDSQIPSLDENAIDIDPLPPSVLSSHNGWSIPDHDNRLTAPSPLPEGQSLSSEDVYSSTGVVFDRLRDPALDPESEQRSAPRAIAGRVDWRTRNHPDYPRGASEDDYDQQMEDKRAAIRDYKQFPKTVLTLDPMESNRPPAPEGYHRHDSSESFPMFSASDSSHPSKSMGASYSSNNRFPERRPSDSGQAGSYGGRSAVSARRGSNLEPPPEELDEDLEFDESAIEADRIHLQRPSTPPVLLTESTPLERPESIDEFLSSNQTVSVDISAYPTMAGIYEDLSQVKIPLPADSAEPKPWSIESILKEAVRYYHSNNSSVDIQTAAHLLQKLHVLFQDCEQILPYEESEMIFKTYNEYLIRHSMDLEAAELRLSCVPTYPAVYDYAQADTYINVFCYTCQKPYENPKRDNTRCYRCSTPQAPCSICMSIDPPAEWVAAQRDQRPTSFGTASPNPESETISHSSVRTEVAPSSEIDQFDHFAAPRPKGSSLWTWCQGCGHGGHVACITTWLNDVSISEGGCATPGCSHDCGPGPRRDSNRNALLTESKRRDSTSRNSGVGLVKRDPWTKGESKAVEKVRGMLGAAGVVATTGGNVSTTSSPGPSVASGAVSPKKVRLVTPGEQGLRRGPSNRSSIAPSD</sequence>
<evidence type="ECO:0000256" key="6">
    <source>
        <dbReference type="PROSITE-ProRule" id="PRU00221"/>
    </source>
</evidence>
<evidence type="ECO:0000256" key="2">
    <source>
        <dbReference type="ARBA" id="ARBA00022723"/>
    </source>
</evidence>
<reference evidence="8 9" key="1">
    <citation type="journal article" date="2023" name="IMA Fungus">
        <title>Comparative genomic study of the Penicillium genus elucidates a diverse pangenome and 15 lateral gene transfer events.</title>
        <authorList>
            <person name="Petersen C."/>
            <person name="Sorensen T."/>
            <person name="Nielsen M.R."/>
            <person name="Sondergaard T.E."/>
            <person name="Sorensen J.L."/>
            <person name="Fitzpatrick D.A."/>
            <person name="Frisvad J.C."/>
            <person name="Nielsen K.L."/>
        </authorList>
    </citation>
    <scope>NUCLEOTIDE SEQUENCE [LARGE SCALE GENOMIC DNA]</scope>
    <source>
        <strain evidence="8 9">IBT 35679</strain>
    </source>
</reference>
<feature type="repeat" description="WD" evidence="6">
    <location>
        <begin position="263"/>
        <end position="304"/>
    </location>
</feature>
<dbReference type="InterPro" id="IPR036322">
    <property type="entry name" value="WD40_repeat_dom_sf"/>
</dbReference>
<keyword evidence="1 6" id="KW-0853">WD repeat</keyword>
<dbReference type="InterPro" id="IPR015943">
    <property type="entry name" value="WD40/YVTN_repeat-like_dom_sf"/>
</dbReference>
<dbReference type="InterPro" id="IPR001680">
    <property type="entry name" value="WD40_rpt"/>
</dbReference>
<keyword evidence="9" id="KW-1185">Reference proteome</keyword>
<feature type="region of interest" description="Disordered" evidence="7">
    <location>
        <begin position="35"/>
        <end position="58"/>
    </location>
</feature>
<evidence type="ECO:0000256" key="1">
    <source>
        <dbReference type="ARBA" id="ARBA00022574"/>
    </source>
</evidence>
<organism evidence="8 9">
    <name type="scientific">Penicillium frequentans</name>
    <dbReference type="NCBI Taxonomy" id="3151616"/>
    <lineage>
        <taxon>Eukaryota</taxon>
        <taxon>Fungi</taxon>
        <taxon>Dikarya</taxon>
        <taxon>Ascomycota</taxon>
        <taxon>Pezizomycotina</taxon>
        <taxon>Eurotiomycetes</taxon>
        <taxon>Eurotiomycetidae</taxon>
        <taxon>Eurotiales</taxon>
        <taxon>Aspergillaceae</taxon>
        <taxon>Penicillium</taxon>
    </lineage>
</organism>
<feature type="region of interest" description="Disordered" evidence="7">
    <location>
        <begin position="1206"/>
        <end position="1252"/>
    </location>
</feature>
<feature type="compositionally biased region" description="Basic and acidic residues" evidence="7">
    <location>
        <begin position="771"/>
        <end position="781"/>
    </location>
</feature>
<dbReference type="Gene3D" id="2.130.10.10">
    <property type="entry name" value="YVTN repeat-like/Quinoprotein amine dehydrogenase"/>
    <property type="match status" value="2"/>
</dbReference>
<dbReference type="PROSITE" id="PS00678">
    <property type="entry name" value="WD_REPEATS_1"/>
    <property type="match status" value="2"/>
</dbReference>
<evidence type="ECO:0000313" key="9">
    <source>
        <dbReference type="Proteomes" id="UP001220324"/>
    </source>
</evidence>
<feature type="compositionally biased region" description="Polar residues" evidence="7">
    <location>
        <begin position="1310"/>
        <end position="1319"/>
    </location>
</feature>
<evidence type="ECO:0000256" key="3">
    <source>
        <dbReference type="ARBA" id="ARBA00022737"/>
    </source>
</evidence>
<feature type="region of interest" description="Disordered" evidence="7">
    <location>
        <begin position="806"/>
        <end position="899"/>
    </location>
</feature>
<dbReference type="InterPro" id="IPR019775">
    <property type="entry name" value="WD40_repeat_CS"/>
</dbReference>
<feature type="compositionally biased region" description="Basic and acidic residues" evidence="7">
    <location>
        <begin position="747"/>
        <end position="762"/>
    </location>
</feature>
<feature type="compositionally biased region" description="Polar residues" evidence="7">
    <location>
        <begin position="481"/>
        <end position="493"/>
    </location>
</feature>
<dbReference type="InterPro" id="IPR020472">
    <property type="entry name" value="WD40_PAC1"/>
</dbReference>
<feature type="compositionally biased region" description="Basic and acidic residues" evidence="7">
    <location>
        <begin position="1242"/>
        <end position="1252"/>
    </location>
</feature>
<protein>
    <recommendedName>
        <fullName evidence="10">WD repeat protein</fullName>
    </recommendedName>
</protein>
<feature type="compositionally biased region" description="Basic and acidic residues" evidence="7">
    <location>
        <begin position="617"/>
        <end position="635"/>
    </location>
</feature>
<keyword evidence="2" id="KW-0479">Metal-binding</keyword>
<comment type="caution">
    <text evidence="8">The sequence shown here is derived from an EMBL/GenBank/DDBJ whole genome shotgun (WGS) entry which is preliminary data.</text>
</comment>
<feature type="region of interest" description="Disordered" evidence="7">
    <location>
        <begin position="1121"/>
        <end position="1151"/>
    </location>
</feature>
<accession>A0AAD6D2P8</accession>